<gene>
    <name evidence="1" type="ORF">M9H77_04621</name>
</gene>
<keyword evidence="2" id="KW-1185">Reference proteome</keyword>
<evidence type="ECO:0000313" key="2">
    <source>
        <dbReference type="Proteomes" id="UP001060085"/>
    </source>
</evidence>
<comment type="caution">
    <text evidence="1">The sequence shown here is derived from an EMBL/GenBank/DDBJ whole genome shotgun (WGS) entry which is preliminary data.</text>
</comment>
<evidence type="ECO:0000313" key="1">
    <source>
        <dbReference type="EMBL" id="KAI5683393.1"/>
    </source>
</evidence>
<name>A0ACC0CEJ3_CATRO</name>
<protein>
    <submittedName>
        <fullName evidence="1">Uncharacterized protein</fullName>
    </submittedName>
</protein>
<accession>A0ACC0CEJ3</accession>
<sequence length="104" mass="11723">MDAPIYLCQWKYALDFLSDTGFLGAKPLSFPMEQDHNLGKAKVMHQPVRLIEMLPSASFTTSKVLPAKVFFFAQTLTYNSELTVSRIRLIVPSPSILSRVSLFL</sequence>
<reference evidence="2" key="1">
    <citation type="journal article" date="2023" name="Nat. Plants">
        <title>Single-cell RNA sequencing provides a high-resolution roadmap for understanding the multicellular compartmentation of specialized metabolism.</title>
        <authorList>
            <person name="Sun S."/>
            <person name="Shen X."/>
            <person name="Li Y."/>
            <person name="Li Y."/>
            <person name="Wang S."/>
            <person name="Li R."/>
            <person name="Zhang H."/>
            <person name="Shen G."/>
            <person name="Guo B."/>
            <person name="Wei J."/>
            <person name="Xu J."/>
            <person name="St-Pierre B."/>
            <person name="Chen S."/>
            <person name="Sun C."/>
        </authorList>
    </citation>
    <scope>NUCLEOTIDE SEQUENCE [LARGE SCALE GENOMIC DNA]</scope>
</reference>
<proteinExistence type="predicted"/>
<organism evidence="1 2">
    <name type="scientific">Catharanthus roseus</name>
    <name type="common">Madagascar periwinkle</name>
    <name type="synonym">Vinca rosea</name>
    <dbReference type="NCBI Taxonomy" id="4058"/>
    <lineage>
        <taxon>Eukaryota</taxon>
        <taxon>Viridiplantae</taxon>
        <taxon>Streptophyta</taxon>
        <taxon>Embryophyta</taxon>
        <taxon>Tracheophyta</taxon>
        <taxon>Spermatophyta</taxon>
        <taxon>Magnoliopsida</taxon>
        <taxon>eudicotyledons</taxon>
        <taxon>Gunneridae</taxon>
        <taxon>Pentapetalae</taxon>
        <taxon>asterids</taxon>
        <taxon>lamiids</taxon>
        <taxon>Gentianales</taxon>
        <taxon>Apocynaceae</taxon>
        <taxon>Rauvolfioideae</taxon>
        <taxon>Vinceae</taxon>
        <taxon>Catharanthinae</taxon>
        <taxon>Catharanthus</taxon>
    </lineage>
</organism>
<dbReference type="Proteomes" id="UP001060085">
    <property type="component" value="Linkage Group LG01"/>
</dbReference>
<dbReference type="EMBL" id="CM044701">
    <property type="protein sequence ID" value="KAI5683393.1"/>
    <property type="molecule type" value="Genomic_DNA"/>
</dbReference>